<proteinExistence type="predicted"/>
<feature type="non-terminal residue" evidence="3">
    <location>
        <position position="1"/>
    </location>
</feature>
<dbReference type="EMBL" id="BKCJ010062274">
    <property type="protein sequence ID" value="GEW52982.1"/>
    <property type="molecule type" value="Genomic_DNA"/>
</dbReference>
<evidence type="ECO:0000256" key="1">
    <source>
        <dbReference type="SAM" id="Coils"/>
    </source>
</evidence>
<feature type="region of interest" description="Disordered" evidence="2">
    <location>
        <begin position="919"/>
        <end position="948"/>
    </location>
</feature>
<reference evidence="3" key="1">
    <citation type="journal article" date="2019" name="Sci. Rep.">
        <title>Draft genome of Tanacetum cinerariifolium, the natural source of mosquito coil.</title>
        <authorList>
            <person name="Yamashiro T."/>
            <person name="Shiraishi A."/>
            <person name="Satake H."/>
            <person name="Nakayama K."/>
        </authorList>
    </citation>
    <scope>NUCLEOTIDE SEQUENCE</scope>
</reference>
<feature type="coiled-coil region" evidence="1">
    <location>
        <begin position="349"/>
        <end position="376"/>
    </location>
</feature>
<evidence type="ECO:0000256" key="2">
    <source>
        <dbReference type="SAM" id="MobiDB-lite"/>
    </source>
</evidence>
<sequence length="948" mass="105582">KNVFKDLFPKSTEFNADDYAVLVSRLALFWKFLKPFLCLTGISRYHTLDEDTYPTFIRDNGMGGCLLMCIVQHVADPTKVKVGERECVEGEARILDLPVNQVDSTGGGGQEAEKLRGTTELLANMRLVPLLIGVTAMQTLPMVTSLVYAIPEHEIGAPADSITGLNVRPDMRVVPLLILLLGSMYDVVPPVITEAVVTSHAVDIPLVLEMGVKVTSLMRASLFQDSDPTEIVKVDTAGPSYFAKKDLLMGSRELNSKTLHQVLVSQWNVLNDSLLYDYDASCKIVDHLAPPALFSQICEMEYNHLFIEFNVGTARQACLNAEVRIRTEYCLSEKKRSESECEKQADLLNKRHASEIDALKQKNMTLENKNGSFDEKFAQLQSLVSSKDLELKELNAIVSSLRSQKYGLVSQVHELDVTCSGLRERLSGYDNLIDRLEEFQDAQLKVVNDKVAKLDADLAEMACHLEEKFYPHLLTTISNQRWLLMHGLKLVVVKCLNSSEYLTALGVSISRSIEKKMQDVHKDDSVEDIMNLLRLKGPLANAPGIGDLQHDIEQLKVLVQRSEDHVVLGETSLSFDLNVSHSCIEQIRANITVECVPDATVTTMILSTTFVSPSSIPPITVDDYEIVQADGQEIAQGNVQGNAATIEFEKEDLDTTPEHELLCYTYFVTVLPCFLYCFCVSRPLFSQYWACNTSYVLELIVRAFVTSYGPSHLDPSLPPSSAWLASLFWYTKRSKLISKPSSFYHVDLRSSQNLTIVRCAHRTCEISSSQFLILSSNRALIPSPKLLFALSTKPLSCGCLTNGPKQRNDGRGKTFYTKLHLSRCTSLPCDTQPLLFSFNLVEFLLRGGQSWWTQSCLVHLLFCSPPRPAIKASYYASLLVAFNLNLRAYVNSVPFGFGIIRSALEPSMYDDPSMKSIYGSKRSSLSPMGISGGSSPRRSIMKSARSVP</sequence>
<dbReference type="AlphaFoldDB" id="A0A699GVK4"/>
<keyword evidence="1" id="KW-0175">Coiled coil</keyword>
<feature type="compositionally biased region" description="Low complexity" evidence="2">
    <location>
        <begin position="923"/>
        <end position="938"/>
    </location>
</feature>
<name>A0A699GVK4_TANCI</name>
<organism evidence="3">
    <name type="scientific">Tanacetum cinerariifolium</name>
    <name type="common">Dalmatian daisy</name>
    <name type="synonym">Chrysanthemum cinerariifolium</name>
    <dbReference type="NCBI Taxonomy" id="118510"/>
    <lineage>
        <taxon>Eukaryota</taxon>
        <taxon>Viridiplantae</taxon>
        <taxon>Streptophyta</taxon>
        <taxon>Embryophyta</taxon>
        <taxon>Tracheophyta</taxon>
        <taxon>Spermatophyta</taxon>
        <taxon>Magnoliopsida</taxon>
        <taxon>eudicotyledons</taxon>
        <taxon>Gunneridae</taxon>
        <taxon>Pentapetalae</taxon>
        <taxon>asterids</taxon>
        <taxon>campanulids</taxon>
        <taxon>Asterales</taxon>
        <taxon>Asteraceae</taxon>
        <taxon>Asteroideae</taxon>
        <taxon>Anthemideae</taxon>
        <taxon>Anthemidinae</taxon>
        <taxon>Tanacetum</taxon>
    </lineage>
</organism>
<evidence type="ECO:0000313" key="3">
    <source>
        <dbReference type="EMBL" id="GEW52982.1"/>
    </source>
</evidence>
<protein>
    <recommendedName>
        <fullName evidence="4">Transposase (Putative), gypsy type</fullName>
    </recommendedName>
</protein>
<gene>
    <name evidence="3" type="ORF">Tci_224958</name>
</gene>
<evidence type="ECO:0008006" key="4">
    <source>
        <dbReference type="Google" id="ProtNLM"/>
    </source>
</evidence>
<comment type="caution">
    <text evidence="3">The sequence shown here is derived from an EMBL/GenBank/DDBJ whole genome shotgun (WGS) entry which is preliminary data.</text>
</comment>
<accession>A0A699GVK4</accession>